<feature type="signal peptide" evidence="3">
    <location>
        <begin position="1"/>
        <end position="22"/>
    </location>
</feature>
<dbReference type="EMBL" id="SHOA02000013">
    <property type="protein sequence ID" value="TDH67758.1"/>
    <property type="molecule type" value="Genomic_DNA"/>
</dbReference>
<evidence type="ECO:0000313" key="4">
    <source>
        <dbReference type="EMBL" id="TDH67758.1"/>
    </source>
</evidence>
<reference evidence="4 5" key="1">
    <citation type="journal article" date="2021" name="Genome Biol.">
        <title>AFLAP: assembly-free linkage analysis pipeline using k-mers from genome sequencing data.</title>
        <authorList>
            <person name="Fletcher K."/>
            <person name="Zhang L."/>
            <person name="Gil J."/>
            <person name="Han R."/>
            <person name="Cavanaugh K."/>
            <person name="Michelmore R."/>
        </authorList>
    </citation>
    <scope>NUCLEOTIDE SEQUENCE [LARGE SCALE GENOMIC DNA]</scope>
    <source>
        <strain evidence="4 5">SF5</strain>
    </source>
</reference>
<evidence type="ECO:0008006" key="6">
    <source>
        <dbReference type="Google" id="ProtNLM"/>
    </source>
</evidence>
<name>A0A976FJ65_BRELC</name>
<evidence type="ECO:0000256" key="1">
    <source>
        <dbReference type="SAM" id="MobiDB-lite"/>
    </source>
</evidence>
<dbReference type="AlphaFoldDB" id="A0A976FJ65"/>
<keyword evidence="2" id="KW-0812">Transmembrane</keyword>
<dbReference type="RefSeq" id="XP_067817257.1">
    <property type="nucleotide sequence ID" value="XM_067960936.1"/>
</dbReference>
<gene>
    <name evidence="4" type="ORF">CCR75_002839</name>
</gene>
<keyword evidence="5" id="KW-1185">Reference proteome</keyword>
<evidence type="ECO:0000313" key="5">
    <source>
        <dbReference type="Proteomes" id="UP000294530"/>
    </source>
</evidence>
<accession>A0A976FJ65</accession>
<protein>
    <recommendedName>
        <fullName evidence="6">Palmitoyltransferase</fullName>
    </recommendedName>
</protein>
<keyword evidence="2" id="KW-0472">Membrane</keyword>
<sequence>MNKLLQLMVLLLAVALVPLTWYATLMPCWLSQSGERNATTYYSQGMGLWLNYTEHVGDPRFDPGNSLWAPPQESGSDSYSSQWQRLFCNNALGELHKQYCQVLEVLLSVMAGCAVVIMIWSINLVTTRHCTIADKYSMHLCVFNCIGCFVSIVVWYIFVFRLIIDSTFYNDQLNRCSENDSGRTCWQMGLCVYLLIGGGMLYSLLAVLVVLHVSYKFQRFQQALRQHYQMIAVLNLPTPLVIMKSEYTQDEKSDQGGVVDDDELSESIKLAPLINRSSTPLSQDESIGDSELNDDSSSKIKKERDYLYK</sequence>
<dbReference type="KEGG" id="blac:94346607"/>
<feature type="compositionally biased region" description="Basic and acidic residues" evidence="1">
    <location>
        <begin position="296"/>
        <end position="309"/>
    </location>
</feature>
<feature type="transmembrane region" description="Helical" evidence="2">
    <location>
        <begin position="138"/>
        <end position="164"/>
    </location>
</feature>
<evidence type="ECO:0000256" key="3">
    <source>
        <dbReference type="SAM" id="SignalP"/>
    </source>
</evidence>
<feature type="compositionally biased region" description="Polar residues" evidence="1">
    <location>
        <begin position="276"/>
        <end position="285"/>
    </location>
</feature>
<evidence type="ECO:0000256" key="2">
    <source>
        <dbReference type="SAM" id="Phobius"/>
    </source>
</evidence>
<organism evidence="4 5">
    <name type="scientific">Bremia lactucae</name>
    <name type="common">Lettuce downy mildew</name>
    <dbReference type="NCBI Taxonomy" id="4779"/>
    <lineage>
        <taxon>Eukaryota</taxon>
        <taxon>Sar</taxon>
        <taxon>Stramenopiles</taxon>
        <taxon>Oomycota</taxon>
        <taxon>Peronosporomycetes</taxon>
        <taxon>Peronosporales</taxon>
        <taxon>Peronosporaceae</taxon>
        <taxon>Bremia</taxon>
    </lineage>
</organism>
<feature type="chain" id="PRO_5037859871" description="Palmitoyltransferase" evidence="3">
    <location>
        <begin position="23"/>
        <end position="309"/>
    </location>
</feature>
<dbReference type="GeneID" id="94346607"/>
<keyword evidence="3" id="KW-0732">Signal</keyword>
<feature type="transmembrane region" description="Helical" evidence="2">
    <location>
        <begin position="105"/>
        <end position="126"/>
    </location>
</feature>
<dbReference type="OrthoDB" id="59523at2759"/>
<feature type="region of interest" description="Disordered" evidence="1">
    <location>
        <begin position="276"/>
        <end position="309"/>
    </location>
</feature>
<keyword evidence="2" id="KW-1133">Transmembrane helix</keyword>
<proteinExistence type="predicted"/>
<dbReference type="Gene3D" id="1.20.140.150">
    <property type="match status" value="1"/>
</dbReference>
<comment type="caution">
    <text evidence="4">The sequence shown here is derived from an EMBL/GenBank/DDBJ whole genome shotgun (WGS) entry which is preliminary data.</text>
</comment>
<dbReference type="Proteomes" id="UP000294530">
    <property type="component" value="Unassembled WGS sequence"/>
</dbReference>
<feature type="transmembrane region" description="Helical" evidence="2">
    <location>
        <begin position="192"/>
        <end position="215"/>
    </location>
</feature>